<sequence length="1097" mass="118568">MRERAVRATPRAGPSTSTRRLKSSTPSRASIVRRARGKGDKDDASTPTSSTPDPEELKLALARARTRLERSRKGLPALVEENESEGFTSDEVVEESSTAENGDLRRIVSDWFGAVGGVFDSLNSDDEAMDARDENPAIAAQDDASSSRDDDEDSSAPVEAGGWFRWKSPWRVSGVGESIATATSSWMPNKSVDGDGSFVVNTDAIGVSTASDGASSSSSDRGVEPTNLLERVPLPPWIRQRVDGSSDGDSSSDDEEDDEMAYDTTISNENVGSAIRDASETAVSVTTAAVEKLNSALLGIETVEKSAVKDGRFENNASALKALQESLRDARASAKEAREASQSLEEAVREVSRAQEALRAEGDLKKEEAIKALEAAKAAVIRQATSSNAAVADALRQVSYVATRVEKLGSWTLEDDGEASSRALDTSKAQKRGVRRGLMGAIASARESAQDALVASELTQTVSRLASLATQRGDGKSKKSEELSEMVKPALQRVVANSLVPVESDIEIGSARLACSLAAWVYYLPQMQHALPRNGLKLITSSLDVEEIIPSTEFRAGKSLLEESAWRAEQAVEEAVVAARVAASKDAKLEIAASKAAAESAELAAQALKLAAELRSQDAQDESTRLKARKTARAAKALAVEAQKKLDEASAIAERNKRKLKKWAMQRELADLQSQMQQTVIEQQRKVEAERVRQERAENASLPVNFCVAAQDDTATLWVVVEGSTNFASWQANLTFQPVTFEDPALGVEVHRGAYTAAKTMYRRIEKAVKEHVAKHGARARVRITGHSIGGSIAMIIAMMLLVRNGAPRYAIADVWAFGAPYVMTGGEALMTRLGLPRSFIRMIMMGDDVVPRSFSCYYPQWARRVLDNAPGPFNVNTSTANFLDEQMFYTPMGDLYVLQANNGSEHPLLPPGPGLYILDGDGVYEMLATRARLGENEDGDDESWLNRRPSSKHWDEAAAYDVDGDFSSSEDEKANKLRMHQLACLTQSDAALTASLIISHIKQDELLPSEGGIAEVLNQRGRDAAQRVLFNSPHPLSILSKPDAYGDAGIISRHHNPFQYAKSLSLSRKRKPGVADLISSLPKKSIDGAPASGGPR</sequence>
<feature type="compositionally biased region" description="Acidic residues" evidence="2">
    <location>
        <begin position="250"/>
        <end position="260"/>
    </location>
</feature>
<keyword evidence="3" id="KW-0812">Transmembrane</keyword>
<proteinExistence type="predicted"/>
<keyword evidence="6" id="KW-1185">Reference proteome</keyword>
<feature type="region of interest" description="Disordered" evidence="2">
    <location>
        <begin position="1"/>
        <end position="104"/>
    </location>
</feature>
<accession>A4S567</accession>
<dbReference type="InterPro" id="IPR029058">
    <property type="entry name" value="AB_hydrolase_fold"/>
</dbReference>
<feature type="compositionally biased region" description="Low complexity" evidence="2">
    <location>
        <begin position="208"/>
        <end position="220"/>
    </location>
</feature>
<feature type="region of interest" description="Disordered" evidence="2">
    <location>
        <begin position="1078"/>
        <end position="1097"/>
    </location>
</feature>
<dbReference type="HOGENOM" id="CLU_297782_0_0_1"/>
<protein>
    <recommendedName>
        <fullName evidence="4">Fungal lipase-type domain-containing protein</fullName>
    </recommendedName>
</protein>
<keyword evidence="3" id="KW-0472">Membrane</keyword>
<dbReference type="GO" id="GO:0008970">
    <property type="term" value="F:phospholipase A1 activity"/>
    <property type="evidence" value="ECO:0007669"/>
    <property type="project" value="InterPro"/>
</dbReference>
<evidence type="ECO:0000256" key="2">
    <source>
        <dbReference type="SAM" id="MobiDB-lite"/>
    </source>
</evidence>
<dbReference type="InterPro" id="IPR043367">
    <property type="entry name" value="PLIP1/2/3"/>
</dbReference>
<feature type="region of interest" description="Disordered" evidence="2">
    <location>
        <begin position="122"/>
        <end position="161"/>
    </location>
</feature>
<keyword evidence="3" id="KW-1133">Transmembrane helix</keyword>
<feature type="domain" description="Fungal lipase-type" evidence="4">
    <location>
        <begin position="719"/>
        <end position="857"/>
    </location>
</feature>
<organism evidence="5 6">
    <name type="scientific">Ostreococcus lucimarinus (strain CCE9901)</name>
    <dbReference type="NCBI Taxonomy" id="436017"/>
    <lineage>
        <taxon>Eukaryota</taxon>
        <taxon>Viridiplantae</taxon>
        <taxon>Chlorophyta</taxon>
        <taxon>Mamiellophyceae</taxon>
        <taxon>Mamiellales</taxon>
        <taxon>Bathycoccaceae</taxon>
        <taxon>Ostreococcus</taxon>
    </lineage>
</organism>
<dbReference type="RefSeq" id="XP_001420389.1">
    <property type="nucleotide sequence ID" value="XM_001420352.1"/>
</dbReference>
<feature type="transmembrane region" description="Helical" evidence="3">
    <location>
        <begin position="815"/>
        <end position="836"/>
    </location>
</feature>
<evidence type="ECO:0000256" key="3">
    <source>
        <dbReference type="SAM" id="Phobius"/>
    </source>
</evidence>
<dbReference type="PANTHER" id="PTHR46483">
    <property type="entry name" value="PHOSPHOLIPASE A1 PLIP2, CHLOROPLASTIC"/>
    <property type="match status" value="1"/>
</dbReference>
<evidence type="ECO:0000256" key="1">
    <source>
        <dbReference type="SAM" id="Coils"/>
    </source>
</evidence>
<gene>
    <name evidence="5" type="ORF">OSTLU_17468</name>
</gene>
<evidence type="ECO:0000313" key="6">
    <source>
        <dbReference type="Proteomes" id="UP000001568"/>
    </source>
</evidence>
<dbReference type="eggNOG" id="ENOG502QU4P">
    <property type="taxonomic scope" value="Eukaryota"/>
</dbReference>
<dbReference type="EMBL" id="CP000591">
    <property type="protein sequence ID" value="ABO98682.1"/>
    <property type="molecule type" value="Genomic_DNA"/>
</dbReference>
<feature type="compositionally biased region" description="Polar residues" evidence="2">
    <location>
        <begin position="14"/>
        <end position="28"/>
    </location>
</feature>
<dbReference type="OMA" id="PPWIRQR"/>
<dbReference type="Gramene" id="ABO98682">
    <property type="protein sequence ID" value="ABO98682"/>
    <property type="gene ID" value="OSTLU_17468"/>
</dbReference>
<reference evidence="5 6" key="1">
    <citation type="journal article" date="2007" name="Proc. Natl. Acad. Sci. U.S.A.">
        <title>The tiny eukaryote Ostreococcus provides genomic insights into the paradox of plankton speciation.</title>
        <authorList>
            <person name="Palenik B."/>
            <person name="Grimwood J."/>
            <person name="Aerts A."/>
            <person name="Rouze P."/>
            <person name="Salamov A."/>
            <person name="Putnam N."/>
            <person name="Dupont C."/>
            <person name="Jorgensen R."/>
            <person name="Derelle E."/>
            <person name="Rombauts S."/>
            <person name="Zhou K."/>
            <person name="Otillar R."/>
            <person name="Merchant S.S."/>
            <person name="Podell S."/>
            <person name="Gaasterland T."/>
            <person name="Napoli C."/>
            <person name="Gendler K."/>
            <person name="Manuell A."/>
            <person name="Tai V."/>
            <person name="Vallon O."/>
            <person name="Piganeau G."/>
            <person name="Jancek S."/>
            <person name="Heijde M."/>
            <person name="Jabbari K."/>
            <person name="Bowler C."/>
            <person name="Lohr M."/>
            <person name="Robbens S."/>
            <person name="Werner G."/>
            <person name="Dubchak I."/>
            <person name="Pazour G.J."/>
            <person name="Ren Q."/>
            <person name="Paulsen I."/>
            <person name="Delwiche C."/>
            <person name="Schmutz J."/>
            <person name="Rokhsar D."/>
            <person name="Van de Peer Y."/>
            <person name="Moreau H."/>
            <person name="Grigoriev I.V."/>
        </authorList>
    </citation>
    <scope>NUCLEOTIDE SEQUENCE [LARGE SCALE GENOMIC DNA]</scope>
    <source>
        <strain evidence="5 6">CCE9901</strain>
    </source>
</reference>
<dbReference type="AlphaFoldDB" id="A4S567"/>
<dbReference type="KEGG" id="olu:OSTLU_17468"/>
<dbReference type="PANTHER" id="PTHR46483:SF4">
    <property type="entry name" value="PHOSPHOLIPASE A1 PLIP2, CHLOROPLASTIC"/>
    <property type="match status" value="1"/>
</dbReference>
<dbReference type="GO" id="GO:0006629">
    <property type="term" value="P:lipid metabolic process"/>
    <property type="evidence" value="ECO:0007669"/>
    <property type="project" value="InterPro"/>
</dbReference>
<keyword evidence="1" id="KW-0175">Coiled coil</keyword>
<dbReference type="SUPFAM" id="SSF53474">
    <property type="entry name" value="alpha/beta-Hydrolases"/>
    <property type="match status" value="1"/>
</dbReference>
<feature type="transmembrane region" description="Helical" evidence="3">
    <location>
        <begin position="784"/>
        <end position="803"/>
    </location>
</feature>
<evidence type="ECO:0000313" key="5">
    <source>
        <dbReference type="EMBL" id="ABO98682.1"/>
    </source>
</evidence>
<dbReference type="OrthoDB" id="511341at2759"/>
<dbReference type="InterPro" id="IPR002921">
    <property type="entry name" value="Fungal_lipase-type"/>
</dbReference>
<dbReference type="GeneID" id="5004505"/>
<feature type="region of interest" description="Disordered" evidence="2">
    <location>
        <begin position="208"/>
        <end position="260"/>
    </location>
</feature>
<dbReference type="CDD" id="cd00519">
    <property type="entry name" value="Lipase_3"/>
    <property type="match status" value="1"/>
</dbReference>
<dbReference type="Gene3D" id="3.40.50.1820">
    <property type="entry name" value="alpha/beta hydrolase"/>
    <property type="match status" value="1"/>
</dbReference>
<evidence type="ECO:0000259" key="4">
    <source>
        <dbReference type="Pfam" id="PF01764"/>
    </source>
</evidence>
<dbReference type="Proteomes" id="UP000001568">
    <property type="component" value="Chromosome 11"/>
</dbReference>
<dbReference type="Pfam" id="PF01764">
    <property type="entry name" value="Lipase_3"/>
    <property type="match status" value="1"/>
</dbReference>
<feature type="coiled-coil region" evidence="1">
    <location>
        <begin position="320"/>
        <end position="361"/>
    </location>
</feature>
<name>A4S567_OSTLU</name>